<keyword evidence="1" id="KW-0812">Transmembrane</keyword>
<dbReference type="AlphaFoldDB" id="A0A8J8MBR5"/>
<feature type="transmembrane region" description="Helical" evidence="1">
    <location>
        <begin position="150"/>
        <end position="168"/>
    </location>
</feature>
<protein>
    <submittedName>
        <fullName evidence="2">DUF624 domain-containing protein</fullName>
    </submittedName>
</protein>
<name>A0A8J8MBR5_9FIRM</name>
<proteinExistence type="predicted"/>
<gene>
    <name evidence="2" type="ORF">HYG85_14590</name>
</gene>
<organism evidence="2 3">
    <name type="scientific">Vallitalea guaymasensis</name>
    <dbReference type="NCBI Taxonomy" id="1185412"/>
    <lineage>
        <taxon>Bacteria</taxon>
        <taxon>Bacillati</taxon>
        <taxon>Bacillota</taxon>
        <taxon>Clostridia</taxon>
        <taxon>Lachnospirales</taxon>
        <taxon>Vallitaleaceae</taxon>
        <taxon>Vallitalea</taxon>
    </lineage>
</organism>
<dbReference type="OrthoDB" id="9814991at2"/>
<dbReference type="Proteomes" id="UP000677305">
    <property type="component" value="Chromosome"/>
</dbReference>
<keyword evidence="1" id="KW-1133">Transmembrane helix</keyword>
<feature type="transmembrane region" description="Helical" evidence="1">
    <location>
        <begin position="73"/>
        <end position="94"/>
    </location>
</feature>
<dbReference type="Pfam" id="PF04854">
    <property type="entry name" value="DUF624"/>
    <property type="match status" value="1"/>
</dbReference>
<keyword evidence="3" id="KW-1185">Reference proteome</keyword>
<feature type="transmembrane region" description="Helical" evidence="1">
    <location>
        <begin position="106"/>
        <end position="129"/>
    </location>
</feature>
<reference evidence="2 3" key="1">
    <citation type="submission" date="2020-07" db="EMBL/GenBank/DDBJ databases">
        <title>Vallitalea guaymasensis genome.</title>
        <authorList>
            <person name="Postec A."/>
        </authorList>
    </citation>
    <scope>NUCLEOTIDE SEQUENCE [LARGE SCALE GENOMIC DNA]</scope>
    <source>
        <strain evidence="2 3">Ra1766G1</strain>
    </source>
</reference>
<evidence type="ECO:0000313" key="3">
    <source>
        <dbReference type="Proteomes" id="UP000677305"/>
    </source>
</evidence>
<dbReference type="KEGG" id="vgu:HYG85_14590"/>
<evidence type="ECO:0000256" key="1">
    <source>
        <dbReference type="SAM" id="Phobius"/>
    </source>
</evidence>
<dbReference type="RefSeq" id="WP_113673584.1">
    <property type="nucleotide sequence ID" value="NZ_CAJXUH010000003.1"/>
</dbReference>
<evidence type="ECO:0000313" key="2">
    <source>
        <dbReference type="EMBL" id="QUH30074.1"/>
    </source>
</evidence>
<dbReference type="EMBL" id="CP058561">
    <property type="protein sequence ID" value="QUH30074.1"/>
    <property type="molecule type" value="Genomic_DNA"/>
</dbReference>
<sequence>MNFFNIDGPFQRIGSLVFDIMVLGLLWTFISLLGFGVTIGAVTTALYTSVYYNLVKDEGYVYKTFFKALKNKFLKSTLVWLILAALYTLMFFNITSITKGVLDIPWLLPVYFSLTIELLFITLYIFPLMSTSKLGIKKLFKYSFILANKHLPSTLLAVIITVALLALLYMINNVLLIIILAPIQCYLLSRLITKRILTQYDTTVW</sequence>
<keyword evidence="1" id="KW-0472">Membrane</keyword>
<feature type="transmembrane region" description="Helical" evidence="1">
    <location>
        <begin position="174"/>
        <end position="192"/>
    </location>
</feature>
<accession>A0A8J8MBR5</accession>
<feature type="transmembrane region" description="Helical" evidence="1">
    <location>
        <begin position="20"/>
        <end position="52"/>
    </location>
</feature>
<dbReference type="InterPro" id="IPR006938">
    <property type="entry name" value="DUF624"/>
</dbReference>